<evidence type="ECO:0000313" key="2">
    <source>
        <dbReference type="Proteomes" id="UP001273350"/>
    </source>
</evidence>
<name>A0ABU4RI44_9FLAO</name>
<comment type="caution">
    <text evidence="1">The sequence shown here is derived from an EMBL/GenBank/DDBJ whole genome shotgun (WGS) entry which is preliminary data.</text>
</comment>
<organism evidence="1 2">
    <name type="scientific">Flavobacterium cupriresistens</name>
    <dbReference type="NCBI Taxonomy" id="2893885"/>
    <lineage>
        <taxon>Bacteria</taxon>
        <taxon>Pseudomonadati</taxon>
        <taxon>Bacteroidota</taxon>
        <taxon>Flavobacteriia</taxon>
        <taxon>Flavobacteriales</taxon>
        <taxon>Flavobacteriaceae</taxon>
        <taxon>Flavobacterium</taxon>
    </lineage>
</organism>
<evidence type="ECO:0000313" key="1">
    <source>
        <dbReference type="EMBL" id="MDX6191628.1"/>
    </source>
</evidence>
<accession>A0ABU4RI44</accession>
<reference evidence="1 2" key="1">
    <citation type="submission" date="2023-11" db="EMBL/GenBank/DDBJ databases">
        <title>Unpublished Manusciprt.</title>
        <authorList>
            <person name="Saticioglu I.B."/>
            <person name="Ay H."/>
            <person name="Ajmi N."/>
            <person name="Altun S."/>
            <person name="Duman M."/>
        </authorList>
    </citation>
    <scope>NUCLEOTIDE SEQUENCE [LARGE SCALE GENOMIC DNA]</scope>
    <source>
        <strain evidence="1 2">Fl-318</strain>
    </source>
</reference>
<proteinExistence type="predicted"/>
<sequence>MLVSITKIKSTSLLKSMSLFSVEYRLKKQMKEVKCLKYRSLKLFRIVYTMTLWRDHEHMLEFRNNGEHRNVMKDIGKIAVYGAYVSYETEKSPSWKSAIKVLNEKGKKVNY</sequence>
<protein>
    <recommendedName>
        <fullName evidence="3">DUF3291 domain-containing protein</fullName>
    </recommendedName>
</protein>
<dbReference type="EMBL" id="JAWXVI010000011">
    <property type="protein sequence ID" value="MDX6191628.1"/>
    <property type="molecule type" value="Genomic_DNA"/>
</dbReference>
<keyword evidence="2" id="KW-1185">Reference proteome</keyword>
<evidence type="ECO:0008006" key="3">
    <source>
        <dbReference type="Google" id="ProtNLM"/>
    </source>
</evidence>
<dbReference type="Proteomes" id="UP001273350">
    <property type="component" value="Unassembled WGS sequence"/>
</dbReference>
<dbReference type="RefSeq" id="WP_131701552.1">
    <property type="nucleotide sequence ID" value="NZ_CP087134.1"/>
</dbReference>
<gene>
    <name evidence="1" type="ORF">SGQ83_19900</name>
</gene>